<keyword evidence="2" id="KW-1133">Transmembrane helix</keyword>
<protein>
    <submittedName>
        <fullName evidence="4">Colicin transporter</fullName>
    </submittedName>
</protein>
<proteinExistence type="predicted"/>
<comment type="caution">
    <text evidence="4">The sequence shown here is derived from an EMBL/GenBank/DDBJ whole genome shotgun (WGS) entry which is preliminary data.</text>
</comment>
<dbReference type="OrthoDB" id="5181884at2"/>
<keyword evidence="2" id="KW-0812">Transmembrane</keyword>
<dbReference type="Pfam" id="PF13240">
    <property type="entry name" value="Zn_Ribbon_1"/>
    <property type="match status" value="1"/>
</dbReference>
<feature type="compositionally biased region" description="Pro residues" evidence="1">
    <location>
        <begin position="66"/>
        <end position="78"/>
    </location>
</feature>
<evidence type="ECO:0000259" key="3">
    <source>
        <dbReference type="Pfam" id="PF13240"/>
    </source>
</evidence>
<reference evidence="4 5" key="1">
    <citation type="submission" date="2018-09" db="EMBL/GenBank/DDBJ databases">
        <title>Characterization of the phylogenetic diversity of five novel species belonging to the genus Bifidobacterium.</title>
        <authorList>
            <person name="Lugli G.A."/>
            <person name="Duranti S."/>
            <person name="Milani C."/>
        </authorList>
    </citation>
    <scope>NUCLEOTIDE SEQUENCE [LARGE SCALE GENOMIC DNA]</scope>
    <source>
        <strain evidence="4 5">2034B</strain>
    </source>
</reference>
<keyword evidence="5" id="KW-1185">Reference proteome</keyword>
<feature type="transmembrane region" description="Helical" evidence="2">
    <location>
        <begin position="94"/>
        <end position="115"/>
    </location>
</feature>
<dbReference type="InterPro" id="IPR026870">
    <property type="entry name" value="Zinc_ribbon_dom"/>
</dbReference>
<dbReference type="Proteomes" id="UP000287533">
    <property type="component" value="Unassembled WGS sequence"/>
</dbReference>
<dbReference type="AlphaFoldDB" id="A0A430FM12"/>
<feature type="domain" description="Zinc-ribbon" evidence="3">
    <location>
        <begin position="4"/>
        <end position="25"/>
    </location>
</feature>
<evidence type="ECO:0000256" key="1">
    <source>
        <dbReference type="SAM" id="MobiDB-lite"/>
    </source>
</evidence>
<keyword evidence="2" id="KW-0472">Membrane</keyword>
<gene>
    <name evidence="4" type="ORF">D2E25_0126</name>
</gene>
<evidence type="ECO:0000313" key="5">
    <source>
        <dbReference type="Proteomes" id="UP000287533"/>
    </source>
</evidence>
<evidence type="ECO:0000313" key="4">
    <source>
        <dbReference type="EMBL" id="RSX53820.1"/>
    </source>
</evidence>
<feature type="region of interest" description="Disordered" evidence="1">
    <location>
        <begin position="42"/>
        <end position="84"/>
    </location>
</feature>
<name>A0A430FM12_9BIFI</name>
<dbReference type="EMBL" id="QXGL01000001">
    <property type="protein sequence ID" value="RSX53820.1"/>
    <property type="molecule type" value="Genomic_DNA"/>
</dbReference>
<evidence type="ECO:0000256" key="2">
    <source>
        <dbReference type="SAM" id="Phobius"/>
    </source>
</evidence>
<feature type="compositionally biased region" description="Low complexity" evidence="1">
    <location>
        <begin position="47"/>
        <end position="65"/>
    </location>
</feature>
<dbReference type="RefSeq" id="WP_125979134.1">
    <property type="nucleotide sequence ID" value="NZ_QXGL01000001.1"/>
</dbReference>
<organism evidence="4 5">
    <name type="scientific">Bifidobacterium goeldii</name>
    <dbReference type="NCBI Taxonomy" id="2306975"/>
    <lineage>
        <taxon>Bacteria</taxon>
        <taxon>Bacillati</taxon>
        <taxon>Actinomycetota</taxon>
        <taxon>Actinomycetes</taxon>
        <taxon>Bifidobacteriales</taxon>
        <taxon>Bifidobacteriaceae</taxon>
        <taxon>Bifidobacterium</taxon>
    </lineage>
</organism>
<sequence length="411" mass="44478">MKICSACGSSNSDDNKFCMKCGQRLPDQPAVQPVAVDQLQPMATETPAVEPQAMPQPAAPAYPAQSIPPMPAPAPSFAPAPASDPKRKAKRLRVVIIAVIVAVLIAAGCAGFVWYRHTQQQRALADCTSVLADANKASKTDDKTYKSAQQVYSSSEADKATLQTLGDTLDSYDQLPLPDLQCSADTDAETLKQTTDRLRDWRSKHDTLTAQLNKEMTTVKLKDSQTALETKLKDASALLESAKGKVDDESTLTALQQAVDKAEKLKDGSDTKAMDQATGDLSALIVKVNDSVSTYTAKQDASRCTALAGSYYDPQGISTFIVQNDCSVKGYDGNPAVNRIFDYGTYVSGSYAARTDGTATWKTTSTEYGDHTWTLYPAGMRAPSTIDAESDDYFLTSVRLDRDNDRYLVKE</sequence>
<accession>A0A430FM12</accession>